<accession>A0A8J6MZQ8</accession>
<sequence length="75" mass="8805">MKTEDREERFGIIAEKKGYISWPNLLEALEMQIEENTKKGEARFIGDILCDLKFLTKLQVRDVLESMEKVTAREE</sequence>
<proteinExistence type="predicted"/>
<organism evidence="1 2">
    <name type="scientific">Candidatus Desulfacyla euxinica</name>
    <dbReference type="NCBI Taxonomy" id="2841693"/>
    <lineage>
        <taxon>Bacteria</taxon>
        <taxon>Deltaproteobacteria</taxon>
        <taxon>Candidatus Desulfacyla</taxon>
    </lineage>
</organism>
<evidence type="ECO:0000313" key="2">
    <source>
        <dbReference type="Proteomes" id="UP000650524"/>
    </source>
</evidence>
<gene>
    <name evidence="1" type="ORF">H8E19_08415</name>
</gene>
<name>A0A8J6MZQ8_9DELT</name>
<comment type="caution">
    <text evidence="1">The sequence shown here is derived from an EMBL/GenBank/DDBJ whole genome shotgun (WGS) entry which is preliminary data.</text>
</comment>
<dbReference type="AlphaFoldDB" id="A0A8J6MZQ8"/>
<dbReference type="Proteomes" id="UP000650524">
    <property type="component" value="Unassembled WGS sequence"/>
</dbReference>
<evidence type="ECO:0000313" key="1">
    <source>
        <dbReference type="EMBL" id="MBC8177415.1"/>
    </source>
</evidence>
<dbReference type="EMBL" id="JACNJD010000207">
    <property type="protein sequence ID" value="MBC8177415.1"/>
    <property type="molecule type" value="Genomic_DNA"/>
</dbReference>
<reference evidence="1 2" key="1">
    <citation type="submission" date="2020-08" db="EMBL/GenBank/DDBJ databases">
        <title>Bridging the membrane lipid divide: bacteria of the FCB group superphylum have the potential to synthesize archaeal ether lipids.</title>
        <authorList>
            <person name="Villanueva L."/>
            <person name="Von Meijenfeldt F.A.B."/>
            <person name="Westbye A.B."/>
            <person name="Yadav S."/>
            <person name="Hopmans E.C."/>
            <person name="Dutilh B.E."/>
            <person name="Sinninghe Damste J.S."/>
        </authorList>
    </citation>
    <scope>NUCLEOTIDE SEQUENCE [LARGE SCALE GENOMIC DNA]</scope>
    <source>
        <strain evidence="1">NIOZ-UU27</strain>
    </source>
</reference>
<protein>
    <submittedName>
        <fullName evidence="1">Uncharacterized protein</fullName>
    </submittedName>
</protein>